<evidence type="ECO:0008006" key="3">
    <source>
        <dbReference type="Google" id="ProtNLM"/>
    </source>
</evidence>
<dbReference type="RefSeq" id="WP_096204965.1">
    <property type="nucleotide sequence ID" value="NZ_FZMP01000101.1"/>
</dbReference>
<evidence type="ECO:0000313" key="2">
    <source>
        <dbReference type="Proteomes" id="UP000218615"/>
    </source>
</evidence>
<dbReference type="AlphaFoldDB" id="A0A284VMQ7"/>
<keyword evidence="2" id="KW-1185">Reference proteome</keyword>
<dbReference type="EMBL" id="FZMP01000101">
    <property type="protein sequence ID" value="SNQ60565.1"/>
    <property type="molecule type" value="Genomic_DNA"/>
</dbReference>
<sequence>MKAKLRGHHLICLNFFRGEGYSEEFIKNIYSVVAKEEVEIVEGPDEVCARCPYLKDNKCSSGEYTDEKILFQDKEALRLLCFKPGRVVDWELISARLPQLLEKWKVQFCMDCGYRKVCFGQM</sequence>
<evidence type="ECO:0000313" key="1">
    <source>
        <dbReference type="EMBL" id="SNQ60565.1"/>
    </source>
</evidence>
<dbReference type="Pfam" id="PF06935">
    <property type="entry name" value="DUF1284"/>
    <property type="match status" value="1"/>
</dbReference>
<organism evidence="1 2">
    <name type="scientific">Candidatus Methanoperedens nitratireducens</name>
    <dbReference type="NCBI Taxonomy" id="1392998"/>
    <lineage>
        <taxon>Archaea</taxon>
        <taxon>Methanobacteriati</taxon>
        <taxon>Methanobacteriota</taxon>
        <taxon>Stenosarchaea group</taxon>
        <taxon>Methanomicrobia</taxon>
        <taxon>Methanosarcinales</taxon>
        <taxon>ANME-2 cluster</taxon>
        <taxon>Candidatus Methanoperedentaceae</taxon>
        <taxon>Candidatus Methanoperedens</taxon>
    </lineage>
</organism>
<proteinExistence type="predicted"/>
<reference evidence="2" key="1">
    <citation type="submission" date="2017-06" db="EMBL/GenBank/DDBJ databases">
        <authorList>
            <person name="Cremers G."/>
        </authorList>
    </citation>
    <scope>NUCLEOTIDE SEQUENCE [LARGE SCALE GENOMIC DNA]</scope>
</reference>
<dbReference type="OrthoDB" id="50358at2157"/>
<accession>A0A284VMQ7</accession>
<protein>
    <recommendedName>
        <fullName evidence="3">DUF1284 domain-containing protein</fullName>
    </recommendedName>
</protein>
<dbReference type="InterPro" id="IPR009702">
    <property type="entry name" value="DUF1284"/>
</dbReference>
<name>A0A284VMQ7_9EURY</name>
<dbReference type="Proteomes" id="UP000218615">
    <property type="component" value="Unassembled WGS sequence"/>
</dbReference>
<gene>
    <name evidence="1" type="ORF">MNV_190004</name>
</gene>